<gene>
    <name evidence="1" type="ORF">DSCA_05520</name>
</gene>
<protein>
    <recommendedName>
        <fullName evidence="3">UvrD-like helicase ATP-binding domain-containing protein</fullName>
    </recommendedName>
</protein>
<evidence type="ECO:0008006" key="3">
    <source>
        <dbReference type="Google" id="ProtNLM"/>
    </source>
</evidence>
<reference evidence="1 2" key="1">
    <citation type="submission" date="2019-11" db="EMBL/GenBank/DDBJ databases">
        <title>Comparative genomics of hydrocarbon-degrading Desulfosarcina strains.</title>
        <authorList>
            <person name="Watanabe M."/>
            <person name="Kojima H."/>
            <person name="Fukui M."/>
        </authorList>
    </citation>
    <scope>NUCLEOTIDE SEQUENCE [LARGE SCALE GENOMIC DNA]</scope>
    <source>
        <strain evidence="1 2">PL12</strain>
    </source>
</reference>
<evidence type="ECO:0000313" key="2">
    <source>
        <dbReference type="Proteomes" id="UP000427906"/>
    </source>
</evidence>
<keyword evidence="2" id="KW-1185">Reference proteome</keyword>
<dbReference type="KEGG" id="dalk:DSCA_05520"/>
<dbReference type="AlphaFoldDB" id="A0A5K7YB49"/>
<sequence length="61" mass="7157">MIDWDKCETIDSDSEIPDIERHFRVFAGPGAGKTHWLIKHIKNVVKLKWGRAALTYYNQKE</sequence>
<dbReference type="Proteomes" id="UP000427906">
    <property type="component" value="Chromosome"/>
</dbReference>
<dbReference type="OrthoDB" id="5461146at2"/>
<accession>A0A5K7YB49</accession>
<organism evidence="1 2">
    <name type="scientific">Desulfosarcina alkanivorans</name>
    <dbReference type="NCBI Taxonomy" id="571177"/>
    <lineage>
        <taxon>Bacteria</taxon>
        <taxon>Pseudomonadati</taxon>
        <taxon>Thermodesulfobacteriota</taxon>
        <taxon>Desulfobacteria</taxon>
        <taxon>Desulfobacterales</taxon>
        <taxon>Desulfosarcinaceae</taxon>
        <taxon>Desulfosarcina</taxon>
    </lineage>
</organism>
<proteinExistence type="predicted"/>
<dbReference type="RefSeq" id="WP_155314965.1">
    <property type="nucleotide sequence ID" value="NZ_AP021874.1"/>
</dbReference>
<dbReference type="EMBL" id="AP021874">
    <property type="protein sequence ID" value="BBO66622.1"/>
    <property type="molecule type" value="Genomic_DNA"/>
</dbReference>
<evidence type="ECO:0000313" key="1">
    <source>
        <dbReference type="EMBL" id="BBO66622.1"/>
    </source>
</evidence>
<name>A0A5K7YB49_9BACT</name>